<feature type="region of interest" description="Disordered" evidence="3">
    <location>
        <begin position="600"/>
        <end position="629"/>
    </location>
</feature>
<evidence type="ECO:0000256" key="2">
    <source>
        <dbReference type="ARBA" id="ARBA00023242"/>
    </source>
</evidence>
<dbReference type="GO" id="GO:0003677">
    <property type="term" value="F:DNA binding"/>
    <property type="evidence" value="ECO:0007669"/>
    <property type="project" value="InterPro"/>
</dbReference>
<dbReference type="SUPFAM" id="SSF57701">
    <property type="entry name" value="Zn2/Cys6 DNA-binding domain"/>
    <property type="match status" value="1"/>
</dbReference>
<dbReference type="GO" id="GO:0016831">
    <property type="term" value="F:carboxy-lyase activity"/>
    <property type="evidence" value="ECO:0007669"/>
    <property type="project" value="TreeGrafter"/>
</dbReference>
<evidence type="ECO:0000313" key="6">
    <source>
        <dbReference type="Proteomes" id="UP001140511"/>
    </source>
</evidence>
<keyword evidence="2" id="KW-0539">Nucleus</keyword>
<dbReference type="Proteomes" id="UP001140511">
    <property type="component" value="Unassembled WGS sequence"/>
</dbReference>
<feature type="domain" description="Zn(2)-C6 fungal-type" evidence="4">
    <location>
        <begin position="22"/>
        <end position="53"/>
    </location>
</feature>
<dbReference type="CDD" id="cd12148">
    <property type="entry name" value="fungal_TF_MHR"/>
    <property type="match status" value="1"/>
</dbReference>
<dbReference type="PANTHER" id="PTHR43374">
    <property type="entry name" value="FLAVIN PRENYLTRANSFERASE"/>
    <property type="match status" value="1"/>
</dbReference>
<dbReference type="RefSeq" id="XP_056025992.1">
    <property type="nucleotide sequence ID" value="XM_056175043.1"/>
</dbReference>
<accession>A0A9W9BBS0</accession>
<keyword evidence="6" id="KW-1185">Reference proteome</keyword>
<evidence type="ECO:0000256" key="1">
    <source>
        <dbReference type="ARBA" id="ARBA00022723"/>
    </source>
</evidence>
<dbReference type="InterPro" id="IPR007219">
    <property type="entry name" value="XnlR_reg_dom"/>
</dbReference>
<dbReference type="Pfam" id="PF00172">
    <property type="entry name" value="Zn_clus"/>
    <property type="match status" value="1"/>
</dbReference>
<dbReference type="EMBL" id="JAOPEN010000005">
    <property type="protein sequence ID" value="KAJ4856936.1"/>
    <property type="molecule type" value="Genomic_DNA"/>
</dbReference>
<feature type="compositionally biased region" description="Low complexity" evidence="3">
    <location>
        <begin position="68"/>
        <end position="78"/>
    </location>
</feature>
<dbReference type="Pfam" id="PF04082">
    <property type="entry name" value="Fungal_trans"/>
    <property type="match status" value="1"/>
</dbReference>
<proteinExistence type="predicted"/>
<dbReference type="InterPro" id="IPR001138">
    <property type="entry name" value="Zn2Cys6_DnaBD"/>
</dbReference>
<dbReference type="PROSITE" id="PS50048">
    <property type="entry name" value="ZN2_CY6_FUNGAL_2"/>
    <property type="match status" value="1"/>
</dbReference>
<dbReference type="SMART" id="SM00066">
    <property type="entry name" value="GAL4"/>
    <property type="match status" value="1"/>
</dbReference>
<reference evidence="5" key="1">
    <citation type="submission" date="2022-09" db="EMBL/GenBank/DDBJ databases">
        <title>Chromosome-level assembly of Trichoderma breve T069, a fungus used in development of biopesticide product.</title>
        <authorList>
            <person name="Lin R."/>
            <person name="Liu T."/>
        </authorList>
    </citation>
    <scope>NUCLEOTIDE SEQUENCE</scope>
    <source>
        <strain evidence="5">T069</strain>
    </source>
</reference>
<dbReference type="SMART" id="SM00906">
    <property type="entry name" value="Fungal_trans"/>
    <property type="match status" value="1"/>
</dbReference>
<keyword evidence="1" id="KW-0479">Metal-binding</keyword>
<dbReference type="AlphaFoldDB" id="A0A9W9BBS0"/>
<evidence type="ECO:0000313" key="5">
    <source>
        <dbReference type="EMBL" id="KAJ4856936.1"/>
    </source>
</evidence>
<dbReference type="GO" id="GO:0000981">
    <property type="term" value="F:DNA-binding transcription factor activity, RNA polymerase II-specific"/>
    <property type="evidence" value="ECO:0007669"/>
    <property type="project" value="InterPro"/>
</dbReference>
<dbReference type="PROSITE" id="PS00463">
    <property type="entry name" value="ZN2_CY6_FUNGAL_1"/>
    <property type="match status" value="1"/>
</dbReference>
<organism evidence="5 6">
    <name type="scientific">Trichoderma breve</name>
    <dbReference type="NCBI Taxonomy" id="2034170"/>
    <lineage>
        <taxon>Eukaryota</taxon>
        <taxon>Fungi</taxon>
        <taxon>Dikarya</taxon>
        <taxon>Ascomycota</taxon>
        <taxon>Pezizomycotina</taxon>
        <taxon>Sordariomycetes</taxon>
        <taxon>Hypocreomycetidae</taxon>
        <taxon>Hypocreales</taxon>
        <taxon>Hypocreaceae</taxon>
        <taxon>Trichoderma</taxon>
    </lineage>
</organism>
<feature type="region of interest" description="Disordered" evidence="3">
    <location>
        <begin position="133"/>
        <end position="152"/>
    </location>
</feature>
<dbReference type="PANTHER" id="PTHR43374:SF1">
    <property type="entry name" value="FLAVIN PRENYLTRANSFERASE PAD1, MITOCHONDRIAL"/>
    <property type="match status" value="1"/>
</dbReference>
<dbReference type="Gene3D" id="4.10.240.10">
    <property type="entry name" value="Zn(2)-C6 fungal-type DNA-binding domain"/>
    <property type="match status" value="1"/>
</dbReference>
<dbReference type="GeneID" id="80869731"/>
<protein>
    <submittedName>
        <fullName evidence="5">Fungal specific transcription factor domain-containing protein</fullName>
    </submittedName>
</protein>
<evidence type="ECO:0000259" key="4">
    <source>
        <dbReference type="PROSITE" id="PS50048"/>
    </source>
</evidence>
<name>A0A9W9BBS0_9HYPO</name>
<sequence>MDLQQKEIDRVLYLRRISQARSCYPCRQRKVKCDHSQPCQTCRKRGHPEICSYNVGTPEKRRGRRAKAAAVSSASQRAAQRRESEPEPEPEPESSRRNDDAGADGHESEPSLTHTPSSLATSQTSNSILFTRSADPAAAGCHPPRKELYQGGKMRRKAGPVLGLHNTLEFYPFMKLKTWQERWVALLKVIPQKQEVLRYFPSHGATIYPLNPVMLDPDDLESAFCEYLAALEAGELRSPDVPSSKWVCKAYISRIALLLAALATSAHYSVMQSPKKRSEHCLDFVQRAFDALRLANYVLHPSIDGVHTLLIIGTVLQDVGQSDGAWVMMGTTVRAAQALGLHTQNASQQSDDGAKKKQALWDAICRQDCLLSLCHGRPNITSKQSFATENILENPNQPLGFPEMMCSIVAVTSSLLELNQPSCEASMKLLAELDGYRSRAAPYLQCREKCTNIQQRYESLTIEIQLFFVVSVLCRPALTKSALTENEPDVVRALRAQAKESLMSTAKAFIDFQAVSIIPIRTWSLIHSVLGATILLCLWEETRCDQESRDVLQRVMEIFSRAAQADDETGMMVDASGNNNWLSMNHTRALVALQNAIQKAPCGSSSPERQEADNVVQQNQSLPRGQDAAPIDPVMETVMGYNFTAMLGESGSMDEYMYPWDTSGLSPLMYLDSIMKAPYEFVDEF</sequence>
<feature type="compositionally biased region" description="Polar residues" evidence="3">
    <location>
        <begin position="110"/>
        <end position="124"/>
    </location>
</feature>
<comment type="caution">
    <text evidence="5">The sequence shown here is derived from an EMBL/GenBank/DDBJ whole genome shotgun (WGS) entry which is preliminary data.</text>
</comment>
<dbReference type="InterPro" id="IPR004507">
    <property type="entry name" value="UbiX-like"/>
</dbReference>
<dbReference type="CDD" id="cd00067">
    <property type="entry name" value="GAL4"/>
    <property type="match status" value="1"/>
</dbReference>
<feature type="compositionally biased region" description="Basic and acidic residues" evidence="3">
    <location>
        <begin position="93"/>
        <end position="109"/>
    </location>
</feature>
<feature type="region of interest" description="Disordered" evidence="3">
    <location>
        <begin position="54"/>
        <end position="124"/>
    </location>
</feature>
<dbReference type="GO" id="GO:0008270">
    <property type="term" value="F:zinc ion binding"/>
    <property type="evidence" value="ECO:0007669"/>
    <property type="project" value="InterPro"/>
</dbReference>
<gene>
    <name evidence="5" type="ORF">T069G_07833</name>
</gene>
<evidence type="ECO:0000256" key="3">
    <source>
        <dbReference type="SAM" id="MobiDB-lite"/>
    </source>
</evidence>
<dbReference type="GO" id="GO:0006351">
    <property type="term" value="P:DNA-templated transcription"/>
    <property type="evidence" value="ECO:0007669"/>
    <property type="project" value="InterPro"/>
</dbReference>
<dbReference type="InterPro" id="IPR036864">
    <property type="entry name" value="Zn2-C6_fun-type_DNA-bd_sf"/>
</dbReference>